<evidence type="ECO:0000313" key="4">
    <source>
        <dbReference type="EMBL" id="TSE05852.1"/>
    </source>
</evidence>
<dbReference type="PANTHER" id="PTHR40841:SF2">
    <property type="entry name" value="SIDEROPHORE-DEGRADING ESTERASE (EUROFUNG)"/>
    <property type="match status" value="1"/>
</dbReference>
<keyword evidence="2 4" id="KW-0378">Hydrolase</keyword>
<evidence type="ECO:0000256" key="2">
    <source>
        <dbReference type="ARBA" id="ARBA00022801"/>
    </source>
</evidence>
<sequence length="313" mass="36228">MNKHIIIVFVIFLTSCGIPQSEFDLVKNENNALKKRIDSIEHQLNTLEYLVDNSEVVLANTKVKELTSTYNGQSYKIKIKFPKGYENGSEKYPVLYVLDAETNFGGVSYIVQRLIKDKLIPKVLIVGIAYGTDYDDFYKLRSRDLTPVEDKNLRIGGKQYVDPTGGAPEFTNFLESELFPFIAKNYRVKEEERAIYGHSYGGLYGCYIMLKKPHLFNKYLLLSPSLWFKDNLLIKEAKETELNLKPTKLYMASGMLETRIQNLQMDFVFTLNSKRQKNLELKVDVMRNETHRTVFGPGFTNGLRYLYSEKKEQ</sequence>
<evidence type="ECO:0000256" key="1">
    <source>
        <dbReference type="ARBA" id="ARBA00005622"/>
    </source>
</evidence>
<evidence type="ECO:0000313" key="5">
    <source>
        <dbReference type="Proteomes" id="UP000318833"/>
    </source>
</evidence>
<protein>
    <submittedName>
        <fullName evidence="4">Alpha/beta hydrolase</fullName>
    </submittedName>
</protein>
<evidence type="ECO:0000256" key="3">
    <source>
        <dbReference type="SAM" id="Coils"/>
    </source>
</evidence>
<dbReference type="OrthoDB" id="9784036at2"/>
<organism evidence="4 5">
    <name type="scientific">Aquimarina algiphila</name>
    <dbReference type="NCBI Taxonomy" id="2047982"/>
    <lineage>
        <taxon>Bacteria</taxon>
        <taxon>Pseudomonadati</taxon>
        <taxon>Bacteroidota</taxon>
        <taxon>Flavobacteriia</taxon>
        <taxon>Flavobacteriales</taxon>
        <taxon>Flavobacteriaceae</taxon>
        <taxon>Aquimarina</taxon>
    </lineage>
</organism>
<dbReference type="Proteomes" id="UP000318833">
    <property type="component" value="Unassembled WGS sequence"/>
</dbReference>
<accession>A0A554VFD5</accession>
<reference evidence="4 5" key="1">
    <citation type="submission" date="2019-07" db="EMBL/GenBank/DDBJ databases">
        <title>The draft genome sequence of Aquimarina algiphila M91.</title>
        <authorList>
            <person name="Meng X."/>
        </authorList>
    </citation>
    <scope>NUCLEOTIDE SEQUENCE [LARGE SCALE GENOMIC DNA]</scope>
    <source>
        <strain evidence="4 5">M91</strain>
    </source>
</reference>
<dbReference type="GO" id="GO:0016788">
    <property type="term" value="F:hydrolase activity, acting on ester bonds"/>
    <property type="evidence" value="ECO:0007669"/>
    <property type="project" value="TreeGrafter"/>
</dbReference>
<proteinExistence type="inferred from homology"/>
<dbReference type="InterPro" id="IPR052558">
    <property type="entry name" value="Siderophore_Hydrolase_D"/>
</dbReference>
<comment type="caution">
    <text evidence="4">The sequence shown here is derived from an EMBL/GenBank/DDBJ whole genome shotgun (WGS) entry which is preliminary data.</text>
</comment>
<name>A0A554VFD5_9FLAO</name>
<keyword evidence="3" id="KW-0175">Coiled coil</keyword>
<dbReference type="EMBL" id="VLNR01000053">
    <property type="protein sequence ID" value="TSE05852.1"/>
    <property type="molecule type" value="Genomic_DNA"/>
</dbReference>
<dbReference type="AlphaFoldDB" id="A0A554VFD5"/>
<feature type="coiled-coil region" evidence="3">
    <location>
        <begin position="23"/>
        <end position="50"/>
    </location>
</feature>
<comment type="similarity">
    <text evidence="1">Belongs to the esterase D family.</text>
</comment>
<dbReference type="InterPro" id="IPR029058">
    <property type="entry name" value="AB_hydrolase_fold"/>
</dbReference>
<dbReference type="InterPro" id="IPR000801">
    <property type="entry name" value="Esterase-like"/>
</dbReference>
<keyword evidence="5" id="KW-1185">Reference proteome</keyword>
<dbReference type="RefSeq" id="WP_143917835.1">
    <property type="nucleotide sequence ID" value="NZ_CANMIK010000061.1"/>
</dbReference>
<dbReference type="Pfam" id="PF00756">
    <property type="entry name" value="Esterase"/>
    <property type="match status" value="1"/>
</dbReference>
<dbReference type="PROSITE" id="PS51257">
    <property type="entry name" value="PROKAR_LIPOPROTEIN"/>
    <property type="match status" value="1"/>
</dbReference>
<dbReference type="PANTHER" id="PTHR40841">
    <property type="entry name" value="SIDEROPHORE TRIACETYLFUSARININE C ESTERASE"/>
    <property type="match status" value="1"/>
</dbReference>
<gene>
    <name evidence="4" type="ORF">FOF46_21275</name>
</gene>
<dbReference type="Gene3D" id="3.40.50.1820">
    <property type="entry name" value="alpha/beta hydrolase"/>
    <property type="match status" value="1"/>
</dbReference>
<dbReference type="SUPFAM" id="SSF53474">
    <property type="entry name" value="alpha/beta-Hydrolases"/>
    <property type="match status" value="1"/>
</dbReference>